<organism evidence="2 3">
    <name type="scientific">Apium graveolens</name>
    <name type="common">Celery</name>
    <dbReference type="NCBI Taxonomy" id="4045"/>
    <lineage>
        <taxon>Eukaryota</taxon>
        <taxon>Viridiplantae</taxon>
        <taxon>Streptophyta</taxon>
        <taxon>Embryophyta</taxon>
        <taxon>Tracheophyta</taxon>
        <taxon>Spermatophyta</taxon>
        <taxon>Magnoliopsida</taxon>
        <taxon>eudicotyledons</taxon>
        <taxon>Gunneridae</taxon>
        <taxon>Pentapetalae</taxon>
        <taxon>asterids</taxon>
        <taxon>campanulids</taxon>
        <taxon>Apiales</taxon>
        <taxon>Apiaceae</taxon>
        <taxon>Apioideae</taxon>
        <taxon>apioid superclade</taxon>
        <taxon>Apieae</taxon>
        <taxon>Apium</taxon>
    </lineage>
</organism>
<keyword evidence="3" id="KW-1185">Reference proteome</keyword>
<evidence type="ECO:0000256" key="1">
    <source>
        <dbReference type="SAM" id="SignalP"/>
    </source>
</evidence>
<accession>A0A6L5BEN7</accession>
<feature type="signal peptide" evidence="1">
    <location>
        <begin position="1"/>
        <end position="17"/>
    </location>
</feature>
<feature type="chain" id="PRO_5026915420" evidence="1">
    <location>
        <begin position="18"/>
        <end position="77"/>
    </location>
</feature>
<name>A0A6L5BEN7_APIGR</name>
<evidence type="ECO:0000313" key="2">
    <source>
        <dbReference type="EMBL" id="KAF1002574.1"/>
    </source>
</evidence>
<proteinExistence type="predicted"/>
<protein>
    <submittedName>
        <fullName evidence="2">Uncharacterized protein</fullName>
    </submittedName>
</protein>
<dbReference type="EMBL" id="WRXP01000874">
    <property type="protein sequence ID" value="KAF1002574.1"/>
    <property type="molecule type" value="Genomic_DNA"/>
</dbReference>
<comment type="caution">
    <text evidence="2">The sequence shown here is derived from an EMBL/GenBank/DDBJ whole genome shotgun (WGS) entry which is preliminary data.</text>
</comment>
<reference evidence="2" key="1">
    <citation type="submission" date="2020-01" db="EMBL/GenBank/DDBJ databases">
        <title>The Celery Genome Sequence Reveals Sequential Paleo-tetraploidization, Resistance Gene Elimination, Karyotype Evolution, and Functional Innovation in Apiales.</title>
        <authorList>
            <person name="Song X."/>
        </authorList>
    </citation>
    <scope>NUCLEOTIDE SEQUENCE</scope>
    <source>
        <tissue evidence="2">Leaf</tissue>
    </source>
</reference>
<feature type="non-terminal residue" evidence="2">
    <location>
        <position position="77"/>
    </location>
</feature>
<dbReference type="AlphaFoldDB" id="A0A6L5BEN7"/>
<gene>
    <name evidence="2" type="ORF">AG4045_023334</name>
</gene>
<keyword evidence="1" id="KW-0732">Signal</keyword>
<evidence type="ECO:0000313" key="3">
    <source>
        <dbReference type="Proteomes" id="UP000593563"/>
    </source>
</evidence>
<dbReference type="Proteomes" id="UP000593563">
    <property type="component" value="Unassembled WGS sequence"/>
</dbReference>
<sequence length="77" mass="8775">MVFIFAMIYVIVTSVNEAPQVLFRVWIVGYAIKCCVHGYCIDGESYEDSDSESDDKNIVLNLNHEDVVHDHHDGEQT</sequence>